<evidence type="ECO:0000313" key="2">
    <source>
        <dbReference type="EMBL" id="CAC5385955.1"/>
    </source>
</evidence>
<keyword evidence="1" id="KW-0175">Coiled coil</keyword>
<dbReference type="AlphaFoldDB" id="A0A6J8BPV4"/>
<reference evidence="2 3" key="1">
    <citation type="submission" date="2020-06" db="EMBL/GenBank/DDBJ databases">
        <authorList>
            <person name="Li R."/>
            <person name="Bekaert M."/>
        </authorList>
    </citation>
    <scope>NUCLEOTIDE SEQUENCE [LARGE SCALE GENOMIC DNA]</scope>
    <source>
        <strain evidence="3">wild</strain>
    </source>
</reference>
<evidence type="ECO:0008006" key="4">
    <source>
        <dbReference type="Google" id="ProtNLM"/>
    </source>
</evidence>
<name>A0A6J8BPV4_MYTCO</name>
<evidence type="ECO:0000256" key="1">
    <source>
        <dbReference type="SAM" id="Coils"/>
    </source>
</evidence>
<gene>
    <name evidence="2" type="ORF">MCOR_21452</name>
</gene>
<sequence>METNHFLNVNILDNTEITTTNNVFTLSSSKSSQPTLAKQILLDENMENCPACLNVLTIEKSTCSSCCQQFHDQCFLTDSNLCYACHDIIIQNSIYLHINIKMASVEFKELKSLIMGVDKKVNDFSQQLEKVEHNLTGMINEVKTDVNKLKTKYDESQLEITSLRRDFTELEQGVAGMD</sequence>
<proteinExistence type="predicted"/>
<evidence type="ECO:0000313" key="3">
    <source>
        <dbReference type="Proteomes" id="UP000507470"/>
    </source>
</evidence>
<dbReference type="OrthoDB" id="10439527at2759"/>
<keyword evidence="3" id="KW-1185">Reference proteome</keyword>
<organism evidence="2 3">
    <name type="scientific">Mytilus coruscus</name>
    <name type="common">Sea mussel</name>
    <dbReference type="NCBI Taxonomy" id="42192"/>
    <lineage>
        <taxon>Eukaryota</taxon>
        <taxon>Metazoa</taxon>
        <taxon>Spiralia</taxon>
        <taxon>Lophotrochozoa</taxon>
        <taxon>Mollusca</taxon>
        <taxon>Bivalvia</taxon>
        <taxon>Autobranchia</taxon>
        <taxon>Pteriomorphia</taxon>
        <taxon>Mytilida</taxon>
        <taxon>Mytiloidea</taxon>
        <taxon>Mytilidae</taxon>
        <taxon>Mytilinae</taxon>
        <taxon>Mytilus</taxon>
    </lineage>
</organism>
<accession>A0A6J8BPV4</accession>
<feature type="coiled-coil region" evidence="1">
    <location>
        <begin position="121"/>
        <end position="166"/>
    </location>
</feature>
<dbReference type="Proteomes" id="UP000507470">
    <property type="component" value="Unassembled WGS sequence"/>
</dbReference>
<dbReference type="EMBL" id="CACVKT020003820">
    <property type="protein sequence ID" value="CAC5385955.1"/>
    <property type="molecule type" value="Genomic_DNA"/>
</dbReference>
<protein>
    <recommendedName>
        <fullName evidence="4">Phorbol-ester/DAG-type domain-containing protein</fullName>
    </recommendedName>
</protein>